<feature type="region of interest" description="Disordered" evidence="1">
    <location>
        <begin position="1"/>
        <end position="25"/>
    </location>
</feature>
<organism evidence="2 3">
    <name type="scientific">Cymbomonas tetramitiformis</name>
    <dbReference type="NCBI Taxonomy" id="36881"/>
    <lineage>
        <taxon>Eukaryota</taxon>
        <taxon>Viridiplantae</taxon>
        <taxon>Chlorophyta</taxon>
        <taxon>Pyramimonadophyceae</taxon>
        <taxon>Pyramimonadales</taxon>
        <taxon>Pyramimonadaceae</taxon>
        <taxon>Cymbomonas</taxon>
    </lineage>
</organism>
<dbReference type="Proteomes" id="UP001190700">
    <property type="component" value="Unassembled WGS sequence"/>
</dbReference>
<keyword evidence="3" id="KW-1185">Reference proteome</keyword>
<evidence type="ECO:0000313" key="2">
    <source>
        <dbReference type="EMBL" id="KAK3253937.1"/>
    </source>
</evidence>
<proteinExistence type="predicted"/>
<sequence>MSECENTADIERNANEEREREDTHHVPPMRNLFVKNIATCPVSLMLRQVAPRNIINYRLHINLKGLVRYGAEGGVCNQKLYRVYYAIRFGKVKVGCA</sequence>
<accession>A0AAE0CF58</accession>
<feature type="compositionally biased region" description="Basic and acidic residues" evidence="1">
    <location>
        <begin position="9"/>
        <end position="25"/>
    </location>
</feature>
<reference evidence="2 3" key="1">
    <citation type="journal article" date="2015" name="Genome Biol. Evol.">
        <title>Comparative Genomics of a Bacterivorous Green Alga Reveals Evolutionary Causalities and Consequences of Phago-Mixotrophic Mode of Nutrition.</title>
        <authorList>
            <person name="Burns J.A."/>
            <person name="Paasch A."/>
            <person name="Narechania A."/>
            <person name="Kim E."/>
        </authorList>
    </citation>
    <scope>NUCLEOTIDE SEQUENCE [LARGE SCALE GENOMIC DNA]</scope>
    <source>
        <strain evidence="2 3">PLY_AMNH</strain>
    </source>
</reference>
<dbReference type="EMBL" id="LGRX02024546">
    <property type="protein sequence ID" value="KAK3253937.1"/>
    <property type="molecule type" value="Genomic_DNA"/>
</dbReference>
<comment type="caution">
    <text evidence="2">The sequence shown here is derived from an EMBL/GenBank/DDBJ whole genome shotgun (WGS) entry which is preliminary data.</text>
</comment>
<evidence type="ECO:0000313" key="3">
    <source>
        <dbReference type="Proteomes" id="UP001190700"/>
    </source>
</evidence>
<protein>
    <submittedName>
        <fullName evidence="2">Uncharacterized protein</fullName>
    </submittedName>
</protein>
<gene>
    <name evidence="2" type="ORF">CYMTET_36834</name>
</gene>
<name>A0AAE0CF58_9CHLO</name>
<dbReference type="AlphaFoldDB" id="A0AAE0CF58"/>
<evidence type="ECO:0000256" key="1">
    <source>
        <dbReference type="SAM" id="MobiDB-lite"/>
    </source>
</evidence>